<accession>A0A1A9UN33</accession>
<protein>
    <submittedName>
        <fullName evidence="1">Uncharacterized protein</fullName>
    </submittedName>
</protein>
<proteinExistence type="predicted"/>
<keyword evidence="2" id="KW-1185">Reference proteome</keyword>
<organism evidence="1 2">
    <name type="scientific">Glossina austeni</name>
    <name type="common">Savannah tsetse fly</name>
    <dbReference type="NCBI Taxonomy" id="7395"/>
    <lineage>
        <taxon>Eukaryota</taxon>
        <taxon>Metazoa</taxon>
        <taxon>Ecdysozoa</taxon>
        <taxon>Arthropoda</taxon>
        <taxon>Hexapoda</taxon>
        <taxon>Insecta</taxon>
        <taxon>Pterygota</taxon>
        <taxon>Neoptera</taxon>
        <taxon>Endopterygota</taxon>
        <taxon>Diptera</taxon>
        <taxon>Brachycera</taxon>
        <taxon>Muscomorpha</taxon>
        <taxon>Hippoboscoidea</taxon>
        <taxon>Glossinidae</taxon>
        <taxon>Glossina</taxon>
    </lineage>
</organism>
<evidence type="ECO:0000313" key="2">
    <source>
        <dbReference type="Proteomes" id="UP000078200"/>
    </source>
</evidence>
<sequence>MDLNTIRLRTHSLDDEDTISGNSHTSYGGFPNSVFNSDSECRAAPTSVREMIKRYNSAFKNDTSAKANYSLKHARGNDLVRHQSQHLLPASKDSCCCLNNFASQMAMGHEDDNTVAYKNLCKNCSSCTCCQNKWRKQLTGRKMSTRNDSVNNTASTGMLCKDCIALKCASKKNGNKDEKTNLTATNTKSQLRSTDSADEVNCHTIESFYQSKTTIAKTASGVRIIIDIYFDQEQCVNATDVIGSRVETDIPHSRILSEFQQQSLAVTQSLQKDNR</sequence>
<dbReference type="VEuPathDB" id="VectorBase:GAUT010040"/>
<name>A0A1A9UN33_GLOAU</name>
<dbReference type="AlphaFoldDB" id="A0A1A9UN33"/>
<dbReference type="STRING" id="7395.A0A1A9UN33"/>
<evidence type="ECO:0000313" key="1">
    <source>
        <dbReference type="EnsemblMetazoa" id="GAUT010040-PA"/>
    </source>
</evidence>
<reference evidence="1" key="1">
    <citation type="submission" date="2020-05" db="UniProtKB">
        <authorList>
            <consortium name="EnsemblMetazoa"/>
        </authorList>
    </citation>
    <scope>IDENTIFICATION</scope>
    <source>
        <strain evidence="1">TTRI</strain>
    </source>
</reference>
<dbReference type="EnsemblMetazoa" id="GAUT010040-RA">
    <property type="protein sequence ID" value="GAUT010040-PA"/>
    <property type="gene ID" value="GAUT010040"/>
</dbReference>
<dbReference type="Proteomes" id="UP000078200">
    <property type="component" value="Unassembled WGS sequence"/>
</dbReference>